<dbReference type="PROSITE" id="PS00107">
    <property type="entry name" value="PROTEIN_KINASE_ATP"/>
    <property type="match status" value="1"/>
</dbReference>
<feature type="domain" description="Protein kinase" evidence="8">
    <location>
        <begin position="33"/>
        <end position="287"/>
    </location>
</feature>
<dbReference type="GO" id="GO:0004674">
    <property type="term" value="F:protein serine/threonine kinase activity"/>
    <property type="evidence" value="ECO:0007669"/>
    <property type="project" value="TreeGrafter"/>
</dbReference>
<keyword evidence="10" id="KW-1185">Reference proteome</keyword>
<evidence type="ECO:0000256" key="5">
    <source>
        <dbReference type="PROSITE-ProRule" id="PRU10141"/>
    </source>
</evidence>
<dbReference type="GO" id="GO:0005524">
    <property type="term" value="F:ATP binding"/>
    <property type="evidence" value="ECO:0007669"/>
    <property type="project" value="UniProtKB-UniRule"/>
</dbReference>
<feature type="transmembrane region" description="Helical" evidence="7">
    <location>
        <begin position="351"/>
        <end position="373"/>
    </location>
</feature>
<name>A0A512MCY6_9BACT</name>
<evidence type="ECO:0000313" key="10">
    <source>
        <dbReference type="Proteomes" id="UP000321577"/>
    </source>
</evidence>
<dbReference type="AlphaFoldDB" id="A0A512MCY6"/>
<dbReference type="InterPro" id="IPR000719">
    <property type="entry name" value="Prot_kinase_dom"/>
</dbReference>
<dbReference type="Pfam" id="PF13630">
    <property type="entry name" value="SdpI"/>
    <property type="match status" value="1"/>
</dbReference>
<feature type="transmembrane region" description="Helical" evidence="7">
    <location>
        <begin position="457"/>
        <end position="477"/>
    </location>
</feature>
<dbReference type="InterPro" id="IPR008271">
    <property type="entry name" value="Ser/Thr_kinase_AS"/>
</dbReference>
<evidence type="ECO:0000256" key="4">
    <source>
        <dbReference type="ARBA" id="ARBA00022840"/>
    </source>
</evidence>
<dbReference type="InterPro" id="IPR017441">
    <property type="entry name" value="Protein_kinase_ATP_BS"/>
</dbReference>
<dbReference type="EMBL" id="BKAG01000027">
    <property type="protein sequence ID" value="GEP44231.1"/>
    <property type="molecule type" value="Genomic_DNA"/>
</dbReference>
<keyword evidence="7" id="KW-0472">Membrane</keyword>
<feature type="transmembrane region" description="Helical" evidence="7">
    <location>
        <begin position="504"/>
        <end position="524"/>
    </location>
</feature>
<keyword evidence="1" id="KW-0808">Transferase</keyword>
<dbReference type="Gene3D" id="1.10.510.10">
    <property type="entry name" value="Transferase(Phosphotransferase) domain 1"/>
    <property type="match status" value="1"/>
</dbReference>
<evidence type="ECO:0000256" key="1">
    <source>
        <dbReference type="ARBA" id="ARBA00022679"/>
    </source>
</evidence>
<evidence type="ECO:0000259" key="8">
    <source>
        <dbReference type="PROSITE" id="PS50011"/>
    </source>
</evidence>
<dbReference type="Pfam" id="PF00069">
    <property type="entry name" value="Pkinase"/>
    <property type="match status" value="1"/>
</dbReference>
<feature type="region of interest" description="Disordered" evidence="6">
    <location>
        <begin position="1109"/>
        <end position="1129"/>
    </location>
</feature>
<evidence type="ECO:0000256" key="2">
    <source>
        <dbReference type="ARBA" id="ARBA00022741"/>
    </source>
</evidence>
<dbReference type="InterPro" id="IPR011009">
    <property type="entry name" value="Kinase-like_dom_sf"/>
</dbReference>
<keyword evidence="4 5" id="KW-0067">ATP-binding</keyword>
<keyword evidence="7" id="KW-1133">Transmembrane helix</keyword>
<evidence type="ECO:0000256" key="7">
    <source>
        <dbReference type="SAM" id="Phobius"/>
    </source>
</evidence>
<dbReference type="SMART" id="SM00220">
    <property type="entry name" value="S_TKc"/>
    <property type="match status" value="1"/>
</dbReference>
<dbReference type="PANTHER" id="PTHR43289:SF6">
    <property type="entry name" value="SERINE_THREONINE-PROTEIN KINASE NEKL-3"/>
    <property type="match status" value="1"/>
</dbReference>
<feature type="transmembrane region" description="Helical" evidence="7">
    <location>
        <begin position="380"/>
        <end position="405"/>
    </location>
</feature>
<feature type="transmembrane region" description="Helical" evidence="7">
    <location>
        <begin position="658"/>
        <end position="676"/>
    </location>
</feature>
<dbReference type="SUPFAM" id="SSF56112">
    <property type="entry name" value="Protein kinase-like (PK-like)"/>
    <property type="match status" value="1"/>
</dbReference>
<keyword evidence="2 5" id="KW-0547">Nucleotide-binding</keyword>
<dbReference type="PROSITE" id="PS50011">
    <property type="entry name" value="PROTEIN_KINASE_DOM"/>
    <property type="match status" value="1"/>
</dbReference>
<dbReference type="Gene3D" id="3.30.200.20">
    <property type="entry name" value="Phosphorylase Kinase, domain 1"/>
    <property type="match status" value="1"/>
</dbReference>
<keyword evidence="3" id="KW-0418">Kinase</keyword>
<proteinExistence type="predicted"/>
<gene>
    <name evidence="9" type="ORF">BGE01nite_35220</name>
</gene>
<organism evidence="9 10">
    <name type="scientific">Brevifollis gellanilyticus</name>
    <dbReference type="NCBI Taxonomy" id="748831"/>
    <lineage>
        <taxon>Bacteria</taxon>
        <taxon>Pseudomonadati</taxon>
        <taxon>Verrucomicrobiota</taxon>
        <taxon>Verrucomicrobiia</taxon>
        <taxon>Verrucomicrobiales</taxon>
        <taxon>Verrucomicrobiaceae</taxon>
    </lineage>
</organism>
<feature type="transmembrane region" description="Helical" evidence="7">
    <location>
        <begin position="592"/>
        <end position="610"/>
    </location>
</feature>
<protein>
    <recommendedName>
        <fullName evidence="8">Protein kinase domain-containing protein</fullName>
    </recommendedName>
</protein>
<reference evidence="9 10" key="1">
    <citation type="submission" date="2019-07" db="EMBL/GenBank/DDBJ databases">
        <title>Whole genome shotgun sequence of Brevifollis gellanilyticus NBRC 108608.</title>
        <authorList>
            <person name="Hosoyama A."/>
            <person name="Uohara A."/>
            <person name="Ohji S."/>
            <person name="Ichikawa N."/>
        </authorList>
    </citation>
    <scope>NUCLEOTIDE SEQUENCE [LARGE SCALE GENOMIC DNA]</scope>
    <source>
        <strain evidence="9 10">NBRC 108608</strain>
    </source>
</reference>
<dbReference type="CDD" id="cd14014">
    <property type="entry name" value="STKc_PknB_like"/>
    <property type="match status" value="1"/>
</dbReference>
<feature type="transmembrane region" description="Helical" evidence="7">
    <location>
        <begin position="617"/>
        <end position="638"/>
    </location>
</feature>
<keyword evidence="7" id="KW-0812">Transmembrane</keyword>
<comment type="caution">
    <text evidence="9">The sequence shown here is derived from an EMBL/GenBank/DDBJ whole genome shotgun (WGS) entry which is preliminary data.</text>
</comment>
<accession>A0A512MCY6</accession>
<evidence type="ECO:0000256" key="3">
    <source>
        <dbReference type="ARBA" id="ARBA00022777"/>
    </source>
</evidence>
<dbReference type="PROSITE" id="PS00108">
    <property type="entry name" value="PROTEIN_KINASE_ST"/>
    <property type="match status" value="1"/>
</dbReference>
<sequence>MAMASLPTDQDTLPLGPGDLPELADIAAAFPDLQIVEKIGQGGMGVVFKARQPRLDRMVALKVLPKALAATPGFASRFTREGRVLARLSHPSIVAVHDFGESGGYCYLIMEYVDGVNLRQAMKAGRFTPEQALKVVPDICAALQAAHDQGVLHRDIKPENILLDSKGRVKIADFGIAKLVDDRAAEMLLTQSGARLGTAPYMAPEQIEQPSSVDHRADIYSLGVVLYELLTGELPLGRFAAPSEKVQVSNGVDAVVMRALEKERDRRQQSAGEMKTQIEGAATQPYEFWKQQGWNWESFEYKSKRTLWGLPLVHVAHGRDPATGRPREAHGFFAFGDRARGIFACGGIARGWVACGGFAFGGIALGGVGIGLISISGLALALLFAMGGLSVGFMSLGGVALGWHASGGVAIGWHALGGIVFAHQGGGGSVHASMVAKELEELPLLTRVLSQATPYSFLLGLVWVPLTLLMILVPWWARRQLELEARGDSAEASVSGWETHPHRVFWLIAALDFVLALGALALVLWLRSLPDAKNMLLIPIVFSGTGLVMFAASLPLWLRLVPTNPFYGVRLPGTTKSSKRWYDVNAHAGKQLFLWSLAIIGAGIAGFFQLPRHQDSYSWAAVTLTLVAVASVVISTLWWMHRNPADGSTVRSSRLIRWGGQIVVAIVIALFVRSFIIEAYKIAGGTETGITKGSHWMASRLDTGFSPGDVIVYEHDSHHRWLARVVKREENGLLAKRGGVDGEFLIPWEKVLGKLLFSHFTPAIVEKGLTGSATIPPKEPFSDMVPAPATAKALKQVPELLFMRMAPNDQPWMEGLHDPTGKPVEITDKLRKVLERTTSRASSHDKDECWLIVWLRHPDFDNATTLSVRLVDKEGKPVSTSGTLARNQSWQPWDLPGDRIESIVISAGTRSALPTHAQLEVSYSLGPWDESSIMDKDPSHSIATTDWIKGGVGESEDGNAFVSWLRRSPDRQVQCVAHLKKGGVRLGNVSVTSSDKDIMDQCRFRVKLDEIDHFEMRVRDIRKTTYGDVTLPPLQVPVVHVFYAPRSGDVPWTKGMTLADVLKQSGYSEWKMPTFLGHRRDGRGMDVQVNEKTLTDEMRPGDTILLPYSGKPVITSPQPPVRRRVLSPP</sequence>
<evidence type="ECO:0000313" key="9">
    <source>
        <dbReference type="EMBL" id="GEP44231.1"/>
    </source>
</evidence>
<dbReference type="Proteomes" id="UP000321577">
    <property type="component" value="Unassembled WGS sequence"/>
</dbReference>
<feature type="transmembrane region" description="Helical" evidence="7">
    <location>
        <begin position="536"/>
        <end position="558"/>
    </location>
</feature>
<dbReference type="PANTHER" id="PTHR43289">
    <property type="entry name" value="MITOGEN-ACTIVATED PROTEIN KINASE KINASE KINASE 20-RELATED"/>
    <property type="match status" value="1"/>
</dbReference>
<evidence type="ECO:0000256" key="6">
    <source>
        <dbReference type="SAM" id="MobiDB-lite"/>
    </source>
</evidence>
<feature type="binding site" evidence="5">
    <location>
        <position position="62"/>
    </location>
    <ligand>
        <name>ATP</name>
        <dbReference type="ChEBI" id="CHEBI:30616"/>
    </ligand>
</feature>
<dbReference type="InterPro" id="IPR025962">
    <property type="entry name" value="SdpI/YhfL"/>
</dbReference>